<feature type="non-terminal residue" evidence="1">
    <location>
        <position position="97"/>
    </location>
</feature>
<accession>A0A2N7PMT3</accession>
<name>A0A2N7PMT3_9BACT</name>
<organism evidence="1 2">
    <name type="scientific">Thermodesulfobacterium geofontis</name>
    <dbReference type="NCBI Taxonomy" id="1295609"/>
    <lineage>
        <taxon>Bacteria</taxon>
        <taxon>Pseudomonadati</taxon>
        <taxon>Thermodesulfobacteriota</taxon>
        <taxon>Thermodesulfobacteria</taxon>
        <taxon>Thermodesulfobacteriales</taxon>
        <taxon>Thermodesulfobacteriaceae</taxon>
        <taxon>Thermodesulfobacterium</taxon>
    </lineage>
</organism>
<comment type="caution">
    <text evidence="1">The sequence shown here is derived from an EMBL/GenBank/DDBJ whole genome shotgun (WGS) entry which is preliminary data.</text>
</comment>
<protein>
    <submittedName>
        <fullName evidence="1">Transposase</fullName>
    </submittedName>
</protein>
<dbReference type="Proteomes" id="UP000235460">
    <property type="component" value="Unassembled WGS sequence"/>
</dbReference>
<dbReference type="EMBL" id="PNIK01000075">
    <property type="protein sequence ID" value="PMP66538.1"/>
    <property type="molecule type" value="Genomic_DNA"/>
</dbReference>
<reference evidence="1 2" key="1">
    <citation type="submission" date="2018-01" db="EMBL/GenBank/DDBJ databases">
        <title>Metagenomic assembled genomes from two thermal pools in the Uzon Caldera, Kamchatka, Russia.</title>
        <authorList>
            <person name="Wilkins L."/>
            <person name="Ettinger C."/>
        </authorList>
    </citation>
    <scope>NUCLEOTIDE SEQUENCE [LARGE SCALE GENOMIC DNA]</scope>
    <source>
        <strain evidence="1">ZAV-08</strain>
    </source>
</reference>
<gene>
    <name evidence="1" type="ORF">C0190_05550</name>
</gene>
<dbReference type="AlphaFoldDB" id="A0A2N7PMT3"/>
<proteinExistence type="predicted"/>
<evidence type="ECO:0000313" key="1">
    <source>
        <dbReference type="EMBL" id="PMP66538.1"/>
    </source>
</evidence>
<evidence type="ECO:0000313" key="2">
    <source>
        <dbReference type="Proteomes" id="UP000235460"/>
    </source>
</evidence>
<sequence>MAIQIDVKSKIKRKRKPIYDEKVKKALINLWKISYFPCGKRLKAILPKIIPKLKFFNEFTFEKEVEEKLLKISAATIDRILSSEKEKLSLKERSKTK</sequence>